<dbReference type="EMBL" id="SVNY01000005">
    <property type="protein sequence ID" value="MBE6834068.1"/>
    <property type="molecule type" value="Genomic_DNA"/>
</dbReference>
<dbReference type="InterPro" id="IPR011060">
    <property type="entry name" value="RibuloseP-bd_barrel"/>
</dbReference>
<dbReference type="Proteomes" id="UP000754750">
    <property type="component" value="Unassembled WGS sequence"/>
</dbReference>
<dbReference type="PANTHER" id="PTHR36204">
    <property type="entry name" value="N-ACETYLMANNOSAMINE-6-PHOSPHATE 2-EPIMERASE-RELATED"/>
    <property type="match status" value="1"/>
</dbReference>
<evidence type="ECO:0000313" key="8">
    <source>
        <dbReference type="EMBL" id="MBE6834068.1"/>
    </source>
</evidence>
<dbReference type="GO" id="GO:0047465">
    <property type="term" value="F:N-acylglucosamine-6-phosphate 2-epimerase activity"/>
    <property type="evidence" value="ECO:0007669"/>
    <property type="project" value="UniProtKB-EC"/>
</dbReference>
<organism evidence="8 9">
    <name type="scientific">Faecalispora sporosphaeroides</name>
    <dbReference type="NCBI Taxonomy" id="1549"/>
    <lineage>
        <taxon>Bacteria</taxon>
        <taxon>Bacillati</taxon>
        <taxon>Bacillota</taxon>
        <taxon>Clostridia</taxon>
        <taxon>Eubacteriales</taxon>
        <taxon>Oscillospiraceae</taxon>
        <taxon>Faecalispora</taxon>
    </lineage>
</organism>
<evidence type="ECO:0000256" key="1">
    <source>
        <dbReference type="ARBA" id="ARBA00000056"/>
    </source>
</evidence>
<evidence type="ECO:0000256" key="6">
    <source>
        <dbReference type="ARBA" id="ARBA00023277"/>
    </source>
</evidence>
<reference evidence="8" key="1">
    <citation type="submission" date="2019-04" db="EMBL/GenBank/DDBJ databases">
        <title>Evolution of Biomass-Degrading Anaerobic Consortia Revealed by Metagenomics.</title>
        <authorList>
            <person name="Peng X."/>
        </authorList>
    </citation>
    <scope>NUCLEOTIDE SEQUENCE</scope>
    <source>
        <strain evidence="8">SIG551</strain>
    </source>
</reference>
<proteinExistence type="inferred from homology"/>
<dbReference type="RefSeq" id="WP_020072127.1">
    <property type="nucleotide sequence ID" value="NZ_SVNY01000005.1"/>
</dbReference>
<protein>
    <recommendedName>
        <fullName evidence="7">Putative N-acetylmannosamine-6-phosphate 2-epimerase</fullName>
        <ecNumber evidence="7">5.1.3.9</ecNumber>
    </recommendedName>
    <alternativeName>
        <fullName evidence="7">ManNAc-6-P epimerase</fullName>
    </alternativeName>
</protein>
<evidence type="ECO:0000256" key="7">
    <source>
        <dbReference type="HAMAP-Rule" id="MF_01235"/>
    </source>
</evidence>
<dbReference type="GO" id="GO:0019262">
    <property type="term" value="P:N-acetylneuraminate catabolic process"/>
    <property type="evidence" value="ECO:0007669"/>
    <property type="project" value="UniProtKB-UniRule"/>
</dbReference>
<keyword evidence="5 7" id="KW-0413">Isomerase</keyword>
<dbReference type="HAMAP" id="MF_01235">
    <property type="entry name" value="ManNAc6P_epimer"/>
    <property type="match status" value="1"/>
</dbReference>
<dbReference type="NCBIfam" id="NF002231">
    <property type="entry name" value="PRK01130.1"/>
    <property type="match status" value="1"/>
</dbReference>
<comment type="pathway">
    <text evidence="3 7">Amino-sugar metabolism; N-acetylneuraminate degradation; D-fructose 6-phosphate from N-acetylneuraminate: step 3/5.</text>
</comment>
<dbReference type="InterPro" id="IPR013785">
    <property type="entry name" value="Aldolase_TIM"/>
</dbReference>
<evidence type="ECO:0000256" key="3">
    <source>
        <dbReference type="ARBA" id="ARBA00005081"/>
    </source>
</evidence>
<evidence type="ECO:0000256" key="5">
    <source>
        <dbReference type="ARBA" id="ARBA00023235"/>
    </source>
</evidence>
<dbReference type="PANTHER" id="PTHR36204:SF1">
    <property type="entry name" value="N-ACETYLMANNOSAMINE-6-PHOSPHATE 2-EPIMERASE-RELATED"/>
    <property type="match status" value="1"/>
</dbReference>
<evidence type="ECO:0000256" key="4">
    <source>
        <dbReference type="ARBA" id="ARBA00007439"/>
    </source>
</evidence>
<dbReference type="GO" id="GO:0005975">
    <property type="term" value="P:carbohydrate metabolic process"/>
    <property type="evidence" value="ECO:0007669"/>
    <property type="project" value="UniProtKB-UniRule"/>
</dbReference>
<comment type="caution">
    <text evidence="8">The sequence shown here is derived from an EMBL/GenBank/DDBJ whole genome shotgun (WGS) entry which is preliminary data.</text>
</comment>
<dbReference type="GO" id="GO:0005829">
    <property type="term" value="C:cytosol"/>
    <property type="evidence" value="ECO:0007669"/>
    <property type="project" value="TreeGrafter"/>
</dbReference>
<dbReference type="EC" id="5.1.3.9" evidence="7"/>
<evidence type="ECO:0000313" key="9">
    <source>
        <dbReference type="Proteomes" id="UP000754750"/>
    </source>
</evidence>
<gene>
    <name evidence="7" type="primary">nanE</name>
    <name evidence="8" type="ORF">E7512_10930</name>
</gene>
<dbReference type="SUPFAM" id="SSF51366">
    <property type="entry name" value="Ribulose-phoshate binding barrel"/>
    <property type="match status" value="1"/>
</dbReference>
<dbReference type="InterPro" id="IPR007260">
    <property type="entry name" value="NanE"/>
</dbReference>
<comment type="catalytic activity">
    <reaction evidence="1 7">
        <text>an N-acyl-D-glucosamine 6-phosphate = an N-acyl-D-mannosamine 6-phosphate</text>
        <dbReference type="Rhea" id="RHEA:23932"/>
        <dbReference type="ChEBI" id="CHEBI:57599"/>
        <dbReference type="ChEBI" id="CHEBI:57666"/>
        <dbReference type="EC" id="5.1.3.9"/>
    </reaction>
</comment>
<dbReference type="GO" id="GO:0006053">
    <property type="term" value="P:N-acetylmannosamine catabolic process"/>
    <property type="evidence" value="ECO:0007669"/>
    <property type="project" value="TreeGrafter"/>
</dbReference>
<dbReference type="AlphaFoldDB" id="A0A928KSW9"/>
<comment type="function">
    <text evidence="2 7">Converts N-acetylmannosamine-6-phosphate (ManNAc-6-P) to N-acetylglucosamine-6-phosphate (GlcNAc-6-P).</text>
</comment>
<sequence>MEKSKLLQSIKGGLIVSCQARKGWAMHGSEIMAAFAAAAQEGGAVGIRANGPEDIAAIKRRVQLPVIGIQKHWTDEYESYITPTLQDAVGVLKEGPEILAIDAGNRTRPNGETYLSILKQIKAEYPEVLVMAEIATFDEAKAVVNSGCDLISTTLAGYTPESAGVELPAIGLISQIKGITDLPIIAEGGIKNAEQAAAALKAGAHAVVVGTAITRPEIITSRFVKGMKSSPQA</sequence>
<keyword evidence="6 7" id="KW-0119">Carbohydrate metabolism</keyword>
<evidence type="ECO:0000256" key="2">
    <source>
        <dbReference type="ARBA" id="ARBA00002147"/>
    </source>
</evidence>
<accession>A0A928KSW9</accession>
<name>A0A928KSW9_9FIRM</name>
<dbReference type="Pfam" id="PF04131">
    <property type="entry name" value="NanE"/>
    <property type="match status" value="1"/>
</dbReference>
<comment type="similarity">
    <text evidence="4 7">Belongs to the NanE family.</text>
</comment>
<dbReference type="Gene3D" id="3.20.20.70">
    <property type="entry name" value="Aldolase class I"/>
    <property type="match status" value="1"/>
</dbReference>